<keyword evidence="3" id="KW-1185">Reference proteome</keyword>
<dbReference type="InterPro" id="IPR007330">
    <property type="entry name" value="MIT_dom"/>
</dbReference>
<dbReference type="AlphaFoldDB" id="A0AAN9B251"/>
<dbReference type="Proteomes" id="UP001374579">
    <property type="component" value="Unassembled WGS sequence"/>
</dbReference>
<dbReference type="InterPro" id="IPR038113">
    <property type="entry name" value="MITD1_C_sf"/>
</dbReference>
<organism evidence="2 3">
    <name type="scientific">Littorina saxatilis</name>
    <dbReference type="NCBI Taxonomy" id="31220"/>
    <lineage>
        <taxon>Eukaryota</taxon>
        <taxon>Metazoa</taxon>
        <taxon>Spiralia</taxon>
        <taxon>Lophotrochozoa</taxon>
        <taxon>Mollusca</taxon>
        <taxon>Gastropoda</taxon>
        <taxon>Caenogastropoda</taxon>
        <taxon>Littorinimorpha</taxon>
        <taxon>Littorinoidea</taxon>
        <taxon>Littorinidae</taxon>
        <taxon>Littorina</taxon>
    </lineage>
</organism>
<dbReference type="InterPro" id="IPR032341">
    <property type="entry name" value="MITD1_C"/>
</dbReference>
<proteinExistence type="predicted"/>
<dbReference type="InterPro" id="IPR052817">
    <property type="entry name" value="MIT_domain_contain_protein1"/>
</dbReference>
<gene>
    <name evidence="2" type="ORF">V1264_004654</name>
</gene>
<evidence type="ECO:0000259" key="1">
    <source>
        <dbReference type="SMART" id="SM00745"/>
    </source>
</evidence>
<dbReference type="Pfam" id="PF16565">
    <property type="entry name" value="MIT_C"/>
    <property type="match status" value="1"/>
</dbReference>
<dbReference type="PANTHER" id="PTHR21222">
    <property type="entry name" value="MIT DOMAIN-CONTAINING PROTEIN 1"/>
    <property type="match status" value="1"/>
</dbReference>
<sequence>MEGVEASAVSLLKRAVDLDNGGERLDEAATLYQEGVSLLLTVMKDSSDPTKKGHLRDKIKQYLKRAEELKKFVNDQKEQGKYHEQIRIAADSIGHSYNTLFARFIDERLTSVEVEDPYIRSTHQIYNFLRFCELLVRKKTSLKRILLITSLDDQSGHDTQKQRLGQIGHSLNKYGVLLKIEFSSTLHDREIRFDNGWVIKIGRGLDIYRATENKFDIGFCDYDLRPCHETTVDIFHRKNMKGGAGS</sequence>
<dbReference type="SMART" id="SM00745">
    <property type="entry name" value="MIT"/>
    <property type="match status" value="1"/>
</dbReference>
<feature type="domain" description="MIT" evidence="1">
    <location>
        <begin position="1"/>
        <end position="80"/>
    </location>
</feature>
<dbReference type="InterPro" id="IPR036181">
    <property type="entry name" value="MIT_dom_sf"/>
</dbReference>
<name>A0AAN9B251_9CAEN</name>
<dbReference type="Gene3D" id="3.30.870.30">
    <property type="entry name" value="MITD, C-terminal phospholipase D-like domain"/>
    <property type="match status" value="1"/>
</dbReference>
<comment type="caution">
    <text evidence="2">The sequence shown here is derived from an EMBL/GenBank/DDBJ whole genome shotgun (WGS) entry which is preliminary data.</text>
</comment>
<evidence type="ECO:0000313" key="2">
    <source>
        <dbReference type="EMBL" id="KAK7097718.1"/>
    </source>
</evidence>
<dbReference type="Pfam" id="PF04212">
    <property type="entry name" value="MIT"/>
    <property type="match status" value="1"/>
</dbReference>
<dbReference type="EMBL" id="JBAMIC010000013">
    <property type="protein sequence ID" value="KAK7097718.1"/>
    <property type="molecule type" value="Genomic_DNA"/>
</dbReference>
<dbReference type="SUPFAM" id="SSF116846">
    <property type="entry name" value="MIT domain"/>
    <property type="match status" value="1"/>
</dbReference>
<dbReference type="Gene3D" id="1.20.58.80">
    <property type="entry name" value="Phosphotransferase system, lactose/cellobiose-type IIA subunit"/>
    <property type="match status" value="1"/>
</dbReference>
<dbReference type="CDD" id="cd02685">
    <property type="entry name" value="MIT_C"/>
    <property type="match status" value="1"/>
</dbReference>
<accession>A0AAN9B251</accession>
<evidence type="ECO:0000313" key="3">
    <source>
        <dbReference type="Proteomes" id="UP001374579"/>
    </source>
</evidence>
<protein>
    <recommendedName>
        <fullName evidence="1">MIT domain-containing protein</fullName>
    </recommendedName>
</protein>
<reference evidence="2 3" key="1">
    <citation type="submission" date="2024-02" db="EMBL/GenBank/DDBJ databases">
        <title>Chromosome-scale genome assembly of the rough periwinkle Littorina saxatilis.</title>
        <authorList>
            <person name="De Jode A."/>
            <person name="Faria R."/>
            <person name="Formenti G."/>
            <person name="Sims Y."/>
            <person name="Smith T.P."/>
            <person name="Tracey A."/>
            <person name="Wood J.M.D."/>
            <person name="Zagrodzka Z.B."/>
            <person name="Johannesson K."/>
            <person name="Butlin R.K."/>
            <person name="Leder E.H."/>
        </authorList>
    </citation>
    <scope>NUCLEOTIDE SEQUENCE [LARGE SCALE GENOMIC DNA]</scope>
    <source>
        <strain evidence="2">Snail1</strain>
        <tissue evidence="2">Muscle</tissue>
    </source>
</reference>
<dbReference type="PANTHER" id="PTHR21222:SF1">
    <property type="entry name" value="MIT DOMAIN-CONTAINING PROTEIN 1"/>
    <property type="match status" value="1"/>
</dbReference>